<evidence type="ECO:0000256" key="3">
    <source>
        <dbReference type="ARBA" id="ARBA00022722"/>
    </source>
</evidence>
<dbReference type="GO" id="GO:0004519">
    <property type="term" value="F:endonuclease activity"/>
    <property type="evidence" value="ECO:0007669"/>
    <property type="project" value="UniProtKB-KW"/>
</dbReference>
<keyword evidence="1" id="KW-0808">Transferase</keyword>
<evidence type="ECO:0000256" key="2">
    <source>
        <dbReference type="ARBA" id="ARBA00022695"/>
    </source>
</evidence>
<dbReference type="Pfam" id="PF00665">
    <property type="entry name" value="rve"/>
    <property type="match status" value="1"/>
</dbReference>
<evidence type="ECO:0000256" key="4">
    <source>
        <dbReference type="ARBA" id="ARBA00022759"/>
    </source>
</evidence>
<dbReference type="GO" id="GO:0003964">
    <property type="term" value="F:RNA-directed DNA polymerase activity"/>
    <property type="evidence" value="ECO:0007669"/>
    <property type="project" value="UniProtKB-KW"/>
</dbReference>
<dbReference type="InterPro" id="IPR012337">
    <property type="entry name" value="RNaseH-like_sf"/>
</dbReference>
<dbReference type="GO" id="GO:0015074">
    <property type="term" value="P:DNA integration"/>
    <property type="evidence" value="ECO:0007669"/>
    <property type="project" value="InterPro"/>
</dbReference>
<reference evidence="9" key="2">
    <citation type="journal article" date="2008" name="Nucleic Acids Res.">
        <title>The rice annotation project database (RAP-DB): 2008 update.</title>
        <authorList>
            <consortium name="The rice annotation project (RAP)"/>
        </authorList>
    </citation>
    <scope>GENOME REANNOTATION</scope>
    <source>
        <strain evidence="9">cv. Nipponbare</strain>
    </source>
</reference>
<dbReference type="InterPro" id="IPR001584">
    <property type="entry name" value="Integrase_cat-core"/>
</dbReference>
<organism evidence="8 9">
    <name type="scientific">Oryza sativa subsp. japonica</name>
    <name type="common">Rice</name>
    <dbReference type="NCBI Taxonomy" id="39947"/>
    <lineage>
        <taxon>Eukaryota</taxon>
        <taxon>Viridiplantae</taxon>
        <taxon>Streptophyta</taxon>
        <taxon>Embryophyta</taxon>
        <taxon>Tracheophyta</taxon>
        <taxon>Spermatophyta</taxon>
        <taxon>Magnoliopsida</taxon>
        <taxon>Liliopsida</taxon>
        <taxon>Poales</taxon>
        <taxon>Poaceae</taxon>
        <taxon>BOP clade</taxon>
        <taxon>Oryzoideae</taxon>
        <taxon>Oryzeae</taxon>
        <taxon>Oryzinae</taxon>
        <taxon>Oryza</taxon>
        <taxon>Oryza sativa</taxon>
    </lineage>
</organism>
<keyword evidence="2" id="KW-0548">Nucleotidyltransferase</keyword>
<protein>
    <submittedName>
        <fullName evidence="8">OSJNBa0061A09.17 protein</fullName>
    </submittedName>
</protein>
<dbReference type="PANTHER" id="PTHR37984">
    <property type="entry name" value="PROTEIN CBG26694"/>
    <property type="match status" value="1"/>
</dbReference>
<evidence type="ECO:0000256" key="6">
    <source>
        <dbReference type="ARBA" id="ARBA00022918"/>
    </source>
</evidence>
<dbReference type="SUPFAM" id="SSF53098">
    <property type="entry name" value="Ribonuclease H-like"/>
    <property type="match status" value="1"/>
</dbReference>
<dbReference type="InterPro" id="IPR043502">
    <property type="entry name" value="DNA/RNA_pol_sf"/>
</dbReference>
<name>Q7XWA9_ORYSJ</name>
<dbReference type="Gene3D" id="3.30.420.10">
    <property type="entry name" value="Ribonuclease H-like superfamily/Ribonuclease H"/>
    <property type="match status" value="1"/>
</dbReference>
<keyword evidence="5" id="KW-0378">Hydrolase</keyword>
<evidence type="ECO:0000313" key="8">
    <source>
        <dbReference type="EMBL" id="CAD40178.2"/>
    </source>
</evidence>
<accession>Q7XWA9</accession>
<dbReference type="EMBL" id="AL662971">
    <property type="protein sequence ID" value="CAD40178.2"/>
    <property type="molecule type" value="Genomic_DNA"/>
</dbReference>
<reference evidence="9" key="1">
    <citation type="journal article" date="2005" name="Nature">
        <title>The map-based sequence of the rice genome.</title>
        <authorList>
            <consortium name="International rice genome sequencing project (IRGSP)"/>
            <person name="Matsumoto T."/>
            <person name="Wu J."/>
            <person name="Kanamori H."/>
            <person name="Katayose Y."/>
            <person name="Fujisawa M."/>
            <person name="Namiki N."/>
            <person name="Mizuno H."/>
            <person name="Yamamoto K."/>
            <person name="Antonio B.A."/>
            <person name="Baba T."/>
            <person name="Sakata K."/>
            <person name="Nagamura Y."/>
            <person name="Aoki H."/>
            <person name="Arikawa K."/>
            <person name="Arita K."/>
            <person name="Bito T."/>
            <person name="Chiden Y."/>
            <person name="Fujitsuka N."/>
            <person name="Fukunaka R."/>
            <person name="Hamada M."/>
            <person name="Harada C."/>
            <person name="Hayashi A."/>
            <person name="Hijishita S."/>
            <person name="Honda M."/>
            <person name="Hosokawa S."/>
            <person name="Ichikawa Y."/>
            <person name="Idonuma A."/>
            <person name="Iijima M."/>
            <person name="Ikeda M."/>
            <person name="Ikeno M."/>
            <person name="Ito K."/>
            <person name="Ito S."/>
            <person name="Ito T."/>
            <person name="Ito Y."/>
            <person name="Ito Y."/>
            <person name="Iwabuchi A."/>
            <person name="Kamiya K."/>
            <person name="Karasawa W."/>
            <person name="Kurita K."/>
            <person name="Katagiri S."/>
            <person name="Kikuta A."/>
            <person name="Kobayashi H."/>
            <person name="Kobayashi N."/>
            <person name="Machita K."/>
            <person name="Maehara T."/>
            <person name="Masukawa M."/>
            <person name="Mizubayashi T."/>
            <person name="Mukai Y."/>
            <person name="Nagasaki H."/>
            <person name="Nagata Y."/>
            <person name="Naito S."/>
            <person name="Nakashima M."/>
            <person name="Nakama Y."/>
            <person name="Nakamichi Y."/>
            <person name="Nakamura M."/>
            <person name="Meguro A."/>
            <person name="Negishi M."/>
            <person name="Ohta I."/>
            <person name="Ohta T."/>
            <person name="Okamoto M."/>
            <person name="Ono N."/>
            <person name="Saji S."/>
            <person name="Sakaguchi M."/>
            <person name="Sakai K."/>
            <person name="Shibata M."/>
            <person name="Shimokawa T."/>
            <person name="Song J."/>
            <person name="Takazaki Y."/>
            <person name="Terasawa K."/>
            <person name="Tsugane M."/>
            <person name="Tsuji K."/>
            <person name="Ueda S."/>
            <person name="Waki K."/>
            <person name="Yamagata H."/>
            <person name="Yamamoto M."/>
            <person name="Yamamoto S."/>
            <person name="Yamane H."/>
            <person name="Yoshiki S."/>
            <person name="Yoshihara R."/>
            <person name="Yukawa K."/>
            <person name="Zhong H."/>
            <person name="Yano M."/>
            <person name="Yuan Q."/>
            <person name="Ouyang S."/>
            <person name="Liu J."/>
            <person name="Jones K.M."/>
            <person name="Gansberger K."/>
            <person name="Moffat K."/>
            <person name="Hill J."/>
            <person name="Bera J."/>
            <person name="Fadrosh D."/>
            <person name="Jin S."/>
            <person name="Johri S."/>
            <person name="Kim M."/>
            <person name="Overton L."/>
            <person name="Reardon M."/>
            <person name="Tsitrin T."/>
            <person name="Vuong H."/>
            <person name="Weaver B."/>
            <person name="Ciecko A."/>
            <person name="Tallon L."/>
            <person name="Jackson J."/>
            <person name="Pai G."/>
            <person name="Aken S.V."/>
            <person name="Utterback T."/>
            <person name="Reidmuller S."/>
            <person name="Feldblyum T."/>
            <person name="Hsiao J."/>
            <person name="Zismann V."/>
            <person name="Iobst S."/>
            <person name="de Vazeille A.R."/>
            <person name="Buell C.R."/>
            <person name="Ying K."/>
            <person name="Li Y."/>
            <person name="Lu T."/>
            <person name="Huang Y."/>
            <person name="Zhao Q."/>
            <person name="Feng Q."/>
            <person name="Zhang L."/>
            <person name="Zhu J."/>
            <person name="Weng Q."/>
            <person name="Mu J."/>
            <person name="Lu Y."/>
            <person name="Fan D."/>
            <person name="Liu Y."/>
            <person name="Guan J."/>
            <person name="Zhang Y."/>
            <person name="Yu S."/>
            <person name="Liu X."/>
            <person name="Zhang Y."/>
            <person name="Hong G."/>
            <person name="Han B."/>
            <person name="Choisne N."/>
            <person name="Demange N."/>
            <person name="Orjeda G."/>
            <person name="Samain S."/>
            <person name="Cattolico L."/>
            <person name="Pelletier E."/>
            <person name="Couloux A."/>
            <person name="Segurens B."/>
            <person name="Wincker P."/>
            <person name="D'Hont A."/>
            <person name="Scarpelli C."/>
            <person name="Weissenbach J."/>
            <person name="Salanoubat M."/>
            <person name="Quetier F."/>
            <person name="Yu Y."/>
            <person name="Kim H.R."/>
            <person name="Rambo T."/>
            <person name="Currie J."/>
            <person name="Collura K."/>
            <person name="Luo M."/>
            <person name="Yang T."/>
            <person name="Ammiraju J.S.S."/>
            <person name="Engler F."/>
            <person name="Soderlund C."/>
            <person name="Wing R.A."/>
            <person name="Palmer L.E."/>
            <person name="de la Bastide M."/>
            <person name="Spiegel L."/>
            <person name="Nascimento L."/>
            <person name="Zutavern T."/>
            <person name="O'Shaughnessy A."/>
            <person name="Dike S."/>
            <person name="Dedhia N."/>
            <person name="Preston R."/>
            <person name="Balija V."/>
            <person name="McCombie W.R."/>
            <person name="Chow T."/>
            <person name="Chen H."/>
            <person name="Chung M."/>
            <person name="Chen C."/>
            <person name="Shaw J."/>
            <person name="Wu H."/>
            <person name="Hsiao K."/>
            <person name="Chao Y."/>
            <person name="Chu M."/>
            <person name="Cheng C."/>
            <person name="Hour A."/>
            <person name="Lee P."/>
            <person name="Lin S."/>
            <person name="Lin Y."/>
            <person name="Liou J."/>
            <person name="Liu S."/>
            <person name="Hsing Y."/>
            <person name="Raghuvanshi S."/>
            <person name="Mohanty A."/>
            <person name="Bharti A.K."/>
            <person name="Gaur A."/>
            <person name="Gupta V."/>
            <person name="Kumar D."/>
            <person name="Ravi V."/>
            <person name="Vij S."/>
            <person name="Kapur A."/>
            <person name="Khurana P."/>
            <person name="Khurana P."/>
            <person name="Khurana J.P."/>
            <person name="Tyagi A.K."/>
            <person name="Gaikwad K."/>
            <person name="Singh A."/>
            <person name="Dalal V."/>
            <person name="Srivastava S."/>
            <person name="Dixit A."/>
            <person name="Pal A.K."/>
            <person name="Ghazi I.A."/>
            <person name="Yadav M."/>
            <person name="Pandit A."/>
            <person name="Bhargava A."/>
            <person name="Sureshbabu K."/>
            <person name="Batra K."/>
            <person name="Sharma T.R."/>
            <person name="Mohapatra T."/>
            <person name="Singh N.K."/>
            <person name="Messing J."/>
            <person name="Nelson A.B."/>
            <person name="Fuks G."/>
            <person name="Kavchok S."/>
            <person name="Keizer G."/>
            <person name="Linton E."/>
            <person name="Llaca V."/>
            <person name="Song R."/>
            <person name="Tanyolac B."/>
            <person name="Young S."/>
            <person name="Ho-Il K."/>
            <person name="Hahn J.H."/>
            <person name="Sangsakoo G."/>
            <person name="Vanavichit A."/>
            <person name="de Mattos Luiz.A.T."/>
            <person name="Zimmer P.D."/>
            <person name="Malone G."/>
            <person name="Dellagostin O."/>
            <person name="de Oliveira A.C."/>
            <person name="Bevan M."/>
            <person name="Bancroft I."/>
            <person name="Minx P."/>
            <person name="Cordum H."/>
            <person name="Wilson R."/>
            <person name="Cheng Z."/>
            <person name="Jin W."/>
            <person name="Jiang J."/>
            <person name="Leong S.A."/>
            <person name="Iwama H."/>
            <person name="Gojobori T."/>
            <person name="Itoh T."/>
            <person name="Niimura Y."/>
            <person name="Fujii Y."/>
            <person name="Habara T."/>
            <person name="Sakai H."/>
            <person name="Sato Y."/>
            <person name="Wilson G."/>
            <person name="Kumar K."/>
            <person name="McCouch S."/>
            <person name="Juretic N."/>
            <person name="Hoen D."/>
            <person name="Wright S."/>
            <person name="Bruskiewich R."/>
            <person name="Bureau T."/>
            <person name="Miyao A."/>
            <person name="Hirochika H."/>
            <person name="Nishikawa T."/>
            <person name="Kadowaki K."/>
            <person name="Sugiura M."/>
            <person name="Burr B."/>
            <person name="Sasaki T."/>
        </authorList>
    </citation>
    <scope>NUCLEOTIDE SEQUENCE [LARGE SCALE GENOMIC DNA]</scope>
    <source>
        <strain evidence="9">cv. Nipponbare</strain>
    </source>
</reference>
<dbReference type="CDD" id="cd09274">
    <property type="entry name" value="RNase_HI_RT_Ty3"/>
    <property type="match status" value="1"/>
</dbReference>
<evidence type="ECO:0000256" key="1">
    <source>
        <dbReference type="ARBA" id="ARBA00022679"/>
    </source>
</evidence>
<evidence type="ECO:0000313" key="9">
    <source>
        <dbReference type="Proteomes" id="UP000000763"/>
    </source>
</evidence>
<evidence type="ECO:0000259" key="7">
    <source>
        <dbReference type="PROSITE" id="PS50994"/>
    </source>
</evidence>
<dbReference type="PANTHER" id="PTHR37984:SF5">
    <property type="entry name" value="PROTEIN NYNRIN-LIKE"/>
    <property type="match status" value="1"/>
</dbReference>
<dbReference type="AlphaFoldDB" id="Q7XWA9"/>
<dbReference type="GO" id="GO:0003676">
    <property type="term" value="F:nucleic acid binding"/>
    <property type="evidence" value="ECO:0007669"/>
    <property type="project" value="InterPro"/>
</dbReference>
<dbReference type="InterPro" id="IPR041373">
    <property type="entry name" value="RT_RNaseH"/>
</dbReference>
<keyword evidence="4" id="KW-0255">Endonuclease</keyword>
<keyword evidence="3" id="KW-0540">Nuclease</keyword>
<evidence type="ECO:0000256" key="5">
    <source>
        <dbReference type="ARBA" id="ARBA00022801"/>
    </source>
</evidence>
<dbReference type="InterPro" id="IPR041588">
    <property type="entry name" value="Integrase_H2C2"/>
</dbReference>
<dbReference type="Gene3D" id="1.10.340.70">
    <property type="match status" value="1"/>
</dbReference>
<dbReference type="Proteomes" id="UP000000763">
    <property type="component" value="Chromosome 4"/>
</dbReference>
<proteinExistence type="predicted"/>
<sequence>MCDASNFAVGAVLGQTKDRKQHAIAYASKTLTGAQLNYSTTEKELLAVVGAKVVVYTDHAALKYLLTKKDAKPRLIRWILILQEFDIEINNKKGIENSVADHLSRMQITNMQELSINDYLRDDMLLKVTDSDPWYAPIVNFMVAWHVPPGENKKRLSYESRKRLWDAPYLYRVCSDSLLRRCVPADEGMEIIEKCRVAPYGSHYGAFRTHAKIWQSGFFWPTMYGDTKEFIRRCTSCQKHGGITAQDAMPLTYNLQVELFDVWGIDFMGPFPKFYDCEYILVAVDYVSKWVEAMPCRAANTKHAHRMFDEIIFPCFGTPRTVISDGGSHFIDKTFQNFLQELGAQHNIVTPYHPKTGGQAETRNKQIMNILQKTVNEMGKAWKNKLPNALWAYRTTYNMPIGMSPYQLVYGKTCHLPVELEHKAHWAIRT</sequence>
<dbReference type="InterPro" id="IPR050951">
    <property type="entry name" value="Retrovirus_Pol_polyprotein"/>
</dbReference>
<dbReference type="GO" id="GO:0016787">
    <property type="term" value="F:hydrolase activity"/>
    <property type="evidence" value="ECO:0007669"/>
    <property type="project" value="UniProtKB-KW"/>
</dbReference>
<dbReference type="PROSITE" id="PS50994">
    <property type="entry name" value="INTEGRASE"/>
    <property type="match status" value="1"/>
</dbReference>
<keyword evidence="6" id="KW-0695">RNA-directed DNA polymerase</keyword>
<dbReference type="SUPFAM" id="SSF56672">
    <property type="entry name" value="DNA/RNA polymerases"/>
    <property type="match status" value="1"/>
</dbReference>
<dbReference type="InterPro" id="IPR036397">
    <property type="entry name" value="RNaseH_sf"/>
</dbReference>
<dbReference type="Pfam" id="PF17921">
    <property type="entry name" value="Integrase_H2C2"/>
    <property type="match status" value="1"/>
</dbReference>
<gene>
    <name evidence="8" type="primary">OSJNBa0061A09.17</name>
</gene>
<dbReference type="Pfam" id="PF17917">
    <property type="entry name" value="RT_RNaseH"/>
    <property type="match status" value="1"/>
</dbReference>
<feature type="domain" description="Integrase catalytic" evidence="7">
    <location>
        <begin position="246"/>
        <end position="413"/>
    </location>
</feature>